<accession>A0ABQ4BXV2</accession>
<protein>
    <recommendedName>
        <fullName evidence="3">NYN domain-containing protein</fullName>
    </recommendedName>
</protein>
<dbReference type="Proteomes" id="UP000624325">
    <property type="component" value="Unassembled WGS sequence"/>
</dbReference>
<dbReference type="RefSeq" id="WP_203701177.1">
    <property type="nucleotide sequence ID" value="NZ_BAAALU010000051.1"/>
</dbReference>
<gene>
    <name evidence="1" type="ORF">Air01nite_14610</name>
</gene>
<dbReference type="CDD" id="cd18722">
    <property type="entry name" value="PIN_NicB-like"/>
    <property type="match status" value="1"/>
</dbReference>
<reference evidence="1 2" key="1">
    <citation type="submission" date="2021-01" db="EMBL/GenBank/DDBJ databases">
        <title>Whole genome shotgun sequence of Asanoa iriomotensis NBRC 100142.</title>
        <authorList>
            <person name="Komaki H."/>
            <person name="Tamura T."/>
        </authorList>
    </citation>
    <scope>NUCLEOTIDE SEQUENCE [LARGE SCALE GENOMIC DNA]</scope>
    <source>
        <strain evidence="1 2">NBRC 100142</strain>
    </source>
</reference>
<evidence type="ECO:0008006" key="3">
    <source>
        <dbReference type="Google" id="ProtNLM"/>
    </source>
</evidence>
<dbReference type="Gene3D" id="3.40.50.1010">
    <property type="entry name" value="5'-nuclease"/>
    <property type="match status" value="1"/>
</dbReference>
<evidence type="ECO:0000313" key="2">
    <source>
        <dbReference type="Proteomes" id="UP000624325"/>
    </source>
</evidence>
<name>A0ABQ4BXV2_9ACTN</name>
<sequence>MRVGVYVDGYNLYYGARGICGRSTPGWRWLDIRALAERVVGRVSSWPNAAIERVVYCTAIIDAASNQSGFTDQQVYLKAVVAAASVDHIEYGTYVSRVKTAPLAVKAPSRQGGPQIVNAAWPVMIRDGHGRPVPDAQFMVSFAHREEKGSDVNVASHLLVDVLTSRVDAAMVISNDSDLKFPVSYARSRVPIGLINPSKNQLAGALRGNPTQGVGGHWWQQLTDADLRACQLSNPVNSLVRPAGW</sequence>
<proteinExistence type="predicted"/>
<organism evidence="1 2">
    <name type="scientific">Asanoa iriomotensis</name>
    <dbReference type="NCBI Taxonomy" id="234613"/>
    <lineage>
        <taxon>Bacteria</taxon>
        <taxon>Bacillati</taxon>
        <taxon>Actinomycetota</taxon>
        <taxon>Actinomycetes</taxon>
        <taxon>Micromonosporales</taxon>
        <taxon>Micromonosporaceae</taxon>
        <taxon>Asanoa</taxon>
    </lineage>
</organism>
<keyword evidence="2" id="KW-1185">Reference proteome</keyword>
<dbReference type="EMBL" id="BONC01000007">
    <property type="protein sequence ID" value="GIF55366.1"/>
    <property type="molecule type" value="Genomic_DNA"/>
</dbReference>
<evidence type="ECO:0000313" key="1">
    <source>
        <dbReference type="EMBL" id="GIF55366.1"/>
    </source>
</evidence>
<comment type="caution">
    <text evidence="1">The sequence shown here is derived from an EMBL/GenBank/DDBJ whole genome shotgun (WGS) entry which is preliminary data.</text>
</comment>